<evidence type="ECO:0000256" key="7">
    <source>
        <dbReference type="SAM" id="Phobius"/>
    </source>
</evidence>
<keyword evidence="3 7" id="KW-0812">Transmembrane</keyword>
<dbReference type="WBParaSite" id="Csp11.Scaffold629.g10876.t1">
    <property type="protein sequence ID" value="Csp11.Scaffold629.g10876.t1"/>
    <property type="gene ID" value="Csp11.Scaffold629.g10876"/>
</dbReference>
<dbReference type="InterPro" id="IPR018781">
    <property type="entry name" value="TPRA1/CAND2/CAND8"/>
</dbReference>
<dbReference type="PANTHER" id="PTHR15876">
    <property type="entry name" value="TRANSMEMBRANE PROTEIN ADIPOCYTE-ASSOCIATED 1"/>
    <property type="match status" value="1"/>
</dbReference>
<keyword evidence="4 7" id="KW-1133">Transmembrane helix</keyword>
<feature type="compositionally biased region" description="Basic and acidic residues" evidence="6">
    <location>
        <begin position="411"/>
        <end position="422"/>
    </location>
</feature>
<feature type="transmembrane region" description="Helical" evidence="7">
    <location>
        <begin position="149"/>
        <end position="172"/>
    </location>
</feature>
<dbReference type="GO" id="GO:0004930">
    <property type="term" value="F:G protein-coupled receptor activity"/>
    <property type="evidence" value="ECO:0007669"/>
    <property type="project" value="TreeGrafter"/>
</dbReference>
<evidence type="ECO:0000256" key="3">
    <source>
        <dbReference type="ARBA" id="ARBA00022692"/>
    </source>
</evidence>
<feature type="transmembrane region" description="Helical" evidence="7">
    <location>
        <begin position="179"/>
        <end position="201"/>
    </location>
</feature>
<name>A0A1I7TQX3_9PELO</name>
<feature type="transmembrane region" description="Helical" evidence="7">
    <location>
        <begin position="224"/>
        <end position="249"/>
    </location>
</feature>
<dbReference type="AlphaFoldDB" id="A0A1I7TQX3"/>
<evidence type="ECO:0000256" key="1">
    <source>
        <dbReference type="ARBA" id="ARBA00004141"/>
    </source>
</evidence>
<feature type="transmembrane region" description="Helical" evidence="7">
    <location>
        <begin position="114"/>
        <end position="137"/>
    </location>
</feature>
<dbReference type="eggNOG" id="KOG4536">
    <property type="taxonomic scope" value="Eukaryota"/>
</dbReference>
<feature type="transmembrane region" description="Helical" evidence="7">
    <location>
        <begin position="290"/>
        <end position="312"/>
    </location>
</feature>
<evidence type="ECO:0000256" key="2">
    <source>
        <dbReference type="ARBA" id="ARBA00010125"/>
    </source>
</evidence>
<dbReference type="GO" id="GO:0005886">
    <property type="term" value="C:plasma membrane"/>
    <property type="evidence" value="ECO:0007669"/>
    <property type="project" value="TreeGrafter"/>
</dbReference>
<feature type="transmembrane region" description="Helical" evidence="7">
    <location>
        <begin position="261"/>
        <end position="284"/>
    </location>
</feature>
<proteinExistence type="inferred from homology"/>
<keyword evidence="5 7" id="KW-0472">Membrane</keyword>
<dbReference type="PANTHER" id="PTHR15876:SF8">
    <property type="entry name" value="TRANSMEMBRANE PROTEIN ADIPOCYTE-ASSOCIATED 1"/>
    <property type="match status" value="1"/>
</dbReference>
<dbReference type="Proteomes" id="UP000095282">
    <property type="component" value="Unplaced"/>
</dbReference>
<evidence type="ECO:0000256" key="4">
    <source>
        <dbReference type="ARBA" id="ARBA00022989"/>
    </source>
</evidence>
<evidence type="ECO:0000313" key="8">
    <source>
        <dbReference type="Proteomes" id="UP000095282"/>
    </source>
</evidence>
<keyword evidence="8" id="KW-1185">Reference proteome</keyword>
<accession>A0A1I7TQX3</accession>
<dbReference type="STRING" id="1561998.A0A1I7TQX3"/>
<dbReference type="Pfam" id="PF10160">
    <property type="entry name" value="Tmemb_40"/>
    <property type="match status" value="1"/>
</dbReference>
<comment type="subcellular location">
    <subcellularLocation>
        <location evidence="1">Membrane</location>
        <topology evidence="1">Multi-pass membrane protein</topology>
    </subcellularLocation>
</comment>
<sequence length="457" mass="51527">MSVIFHENPGTSLGSVAADTNVSFDRSSLSIETSPEWIDELFPNVSFIDSPTHQVIRGFCRDVFVYRLPGGLGIRYWDAAIFLPNLLFLLFLILKCGSVIRKLRTGNSPVLRAFTLLVYVSTLVNIIRCAYSMTLSMTDGLEQTVDQSLWIIIKFFYLTAEFCALTFGLLFGHLDNGRSILIALIGTLLVSIPHTAVQVIVEMKIIDNSWLPLTYFDIQSDGGFIFWVLSSAILALVYFFIMCLPLVCCQKYTKLPSKGSFLVYCMMMVLLNVLQSMGAALILFKSSDGLCFVGISTYVYFVLYPPIIYFTFLRKKLKTPPNNTSGLFMYRKHKDEQGSGDLPDSYYPRFSGLTSPSYDDLFDYDRDARFTHYDISSNEYVQHHPHYNTYSTPLIMSSVETAESTVTTRTGSDDYAHHRDSMLSEPSTGTTTRHLKGLGPQGSLVFEEEPQMACLRL</sequence>
<evidence type="ECO:0000313" key="9">
    <source>
        <dbReference type="WBParaSite" id="Csp11.Scaffold629.g10876.t1"/>
    </source>
</evidence>
<feature type="transmembrane region" description="Helical" evidence="7">
    <location>
        <begin position="74"/>
        <end position="94"/>
    </location>
</feature>
<organism evidence="8 9">
    <name type="scientific">Caenorhabditis tropicalis</name>
    <dbReference type="NCBI Taxonomy" id="1561998"/>
    <lineage>
        <taxon>Eukaryota</taxon>
        <taxon>Metazoa</taxon>
        <taxon>Ecdysozoa</taxon>
        <taxon>Nematoda</taxon>
        <taxon>Chromadorea</taxon>
        <taxon>Rhabditida</taxon>
        <taxon>Rhabditina</taxon>
        <taxon>Rhabditomorpha</taxon>
        <taxon>Rhabditoidea</taxon>
        <taxon>Rhabditidae</taxon>
        <taxon>Peloderinae</taxon>
        <taxon>Caenorhabditis</taxon>
    </lineage>
</organism>
<evidence type="ECO:0000256" key="5">
    <source>
        <dbReference type="ARBA" id="ARBA00023136"/>
    </source>
</evidence>
<reference evidence="9" key="1">
    <citation type="submission" date="2016-11" db="UniProtKB">
        <authorList>
            <consortium name="WormBaseParasite"/>
        </authorList>
    </citation>
    <scope>IDENTIFICATION</scope>
</reference>
<comment type="similarity">
    <text evidence="2">Belongs to the UPF0359 family.</text>
</comment>
<evidence type="ECO:0000256" key="6">
    <source>
        <dbReference type="SAM" id="MobiDB-lite"/>
    </source>
</evidence>
<protein>
    <submittedName>
        <fullName evidence="9">Transmembrane protein adipocyte-associated 1 homolog</fullName>
    </submittedName>
</protein>
<feature type="region of interest" description="Disordered" evidence="6">
    <location>
        <begin position="409"/>
        <end position="441"/>
    </location>
</feature>